<dbReference type="InterPro" id="IPR036390">
    <property type="entry name" value="WH_DNA-bd_sf"/>
</dbReference>
<dbReference type="SMART" id="SM01134">
    <property type="entry name" value="DeoRC"/>
    <property type="match status" value="1"/>
</dbReference>
<dbReference type="InterPro" id="IPR014036">
    <property type="entry name" value="DeoR-like_C"/>
</dbReference>
<accession>A0A5B8UCN5</accession>
<dbReference type="SMART" id="SM00420">
    <property type="entry name" value="HTH_DEOR"/>
    <property type="match status" value="1"/>
</dbReference>
<evidence type="ECO:0000313" key="6">
    <source>
        <dbReference type="Proteomes" id="UP000321805"/>
    </source>
</evidence>
<feature type="domain" description="HTH deoR-type" evidence="4">
    <location>
        <begin position="2"/>
        <end position="57"/>
    </location>
</feature>
<sequence>MLPAERRRSMEDAVRSGMTEVGQLAARFKVSEMTVRRDLQELQGAGRIERVRGGAVPAQPERPFTQTVVERLAEKERIGAAAAALVQDGQTVMIDVGTTALQAARGLRDHEITVITTNLAVYEELLSAEAVTLVLPGGQVRRNYRSLVGFIAEETLRTMSADIAFLGASGIDRRLTIRDSTIVEVPIKRAMLAAAHRTVLLADAAKFTTSGFVSICEARDLDTVVTDTGVPDASRRALEAAGVEVIVA</sequence>
<evidence type="ECO:0000259" key="4">
    <source>
        <dbReference type="PROSITE" id="PS51000"/>
    </source>
</evidence>
<dbReference type="PROSITE" id="PS51000">
    <property type="entry name" value="HTH_DEOR_2"/>
    <property type="match status" value="1"/>
</dbReference>
<dbReference type="InterPro" id="IPR018356">
    <property type="entry name" value="Tscrpt_reg_HTH_DeoR_CS"/>
</dbReference>
<dbReference type="RefSeq" id="WP_146923051.1">
    <property type="nucleotide sequence ID" value="NZ_CP042430.1"/>
</dbReference>
<evidence type="ECO:0000256" key="3">
    <source>
        <dbReference type="ARBA" id="ARBA00023163"/>
    </source>
</evidence>
<evidence type="ECO:0000256" key="2">
    <source>
        <dbReference type="ARBA" id="ARBA00023125"/>
    </source>
</evidence>
<dbReference type="Gene3D" id="3.40.50.1360">
    <property type="match status" value="1"/>
</dbReference>
<dbReference type="InterPro" id="IPR001034">
    <property type="entry name" value="DeoR_HTH"/>
</dbReference>
<gene>
    <name evidence="5" type="ORF">FSW04_24490</name>
</gene>
<evidence type="ECO:0000256" key="1">
    <source>
        <dbReference type="ARBA" id="ARBA00023015"/>
    </source>
</evidence>
<dbReference type="PANTHER" id="PTHR30363">
    <property type="entry name" value="HTH-TYPE TRANSCRIPTIONAL REGULATOR SRLR-RELATED"/>
    <property type="match status" value="1"/>
</dbReference>
<dbReference type="InterPro" id="IPR037171">
    <property type="entry name" value="NagB/RpiA_transferase-like"/>
</dbReference>
<dbReference type="EMBL" id="CP042430">
    <property type="protein sequence ID" value="QEC50431.1"/>
    <property type="molecule type" value="Genomic_DNA"/>
</dbReference>
<protein>
    <submittedName>
        <fullName evidence="5">DeoR/GlpR transcriptional regulator</fullName>
    </submittedName>
</protein>
<dbReference type="PROSITE" id="PS00894">
    <property type="entry name" value="HTH_DEOR_1"/>
    <property type="match status" value="1"/>
</dbReference>
<dbReference type="SUPFAM" id="SSF100950">
    <property type="entry name" value="NagB/RpiA/CoA transferase-like"/>
    <property type="match status" value="1"/>
</dbReference>
<dbReference type="Gene3D" id="1.10.10.10">
    <property type="entry name" value="Winged helix-like DNA-binding domain superfamily/Winged helix DNA-binding domain"/>
    <property type="match status" value="1"/>
</dbReference>
<dbReference type="SUPFAM" id="SSF46785">
    <property type="entry name" value="Winged helix' DNA-binding domain"/>
    <property type="match status" value="1"/>
</dbReference>
<dbReference type="KEGG" id="bsol:FSW04_24490"/>
<dbReference type="Proteomes" id="UP000321805">
    <property type="component" value="Chromosome"/>
</dbReference>
<reference evidence="5 6" key="1">
    <citation type="journal article" date="2018" name="J. Microbiol.">
        <title>Baekduia soli gen. nov., sp. nov., a novel bacterium isolated from the soil of Baekdu Mountain and proposal of a novel family name, Baekduiaceae fam. nov.</title>
        <authorList>
            <person name="An D.S."/>
            <person name="Siddiqi M.Z."/>
            <person name="Kim K.H."/>
            <person name="Yu H.S."/>
            <person name="Im W.T."/>
        </authorList>
    </citation>
    <scope>NUCLEOTIDE SEQUENCE [LARGE SCALE GENOMIC DNA]</scope>
    <source>
        <strain evidence="5 6">BR7-21</strain>
    </source>
</reference>
<dbReference type="Pfam" id="PF00455">
    <property type="entry name" value="DeoRC"/>
    <property type="match status" value="1"/>
</dbReference>
<dbReference type="OrthoDB" id="7688673at2"/>
<dbReference type="PRINTS" id="PR00037">
    <property type="entry name" value="HTHLACR"/>
</dbReference>
<keyword evidence="3" id="KW-0804">Transcription</keyword>
<proteinExistence type="predicted"/>
<dbReference type="GO" id="GO:0003700">
    <property type="term" value="F:DNA-binding transcription factor activity"/>
    <property type="evidence" value="ECO:0007669"/>
    <property type="project" value="InterPro"/>
</dbReference>
<keyword evidence="6" id="KW-1185">Reference proteome</keyword>
<dbReference type="GO" id="GO:0003677">
    <property type="term" value="F:DNA binding"/>
    <property type="evidence" value="ECO:0007669"/>
    <property type="project" value="UniProtKB-KW"/>
</dbReference>
<organism evidence="5 6">
    <name type="scientific">Baekduia soli</name>
    <dbReference type="NCBI Taxonomy" id="496014"/>
    <lineage>
        <taxon>Bacteria</taxon>
        <taxon>Bacillati</taxon>
        <taxon>Actinomycetota</taxon>
        <taxon>Thermoleophilia</taxon>
        <taxon>Solirubrobacterales</taxon>
        <taxon>Baekduiaceae</taxon>
        <taxon>Baekduia</taxon>
    </lineage>
</organism>
<name>A0A5B8UCN5_9ACTN</name>
<dbReference type="PANTHER" id="PTHR30363:SF44">
    <property type="entry name" value="AGA OPERON TRANSCRIPTIONAL REPRESSOR-RELATED"/>
    <property type="match status" value="1"/>
</dbReference>
<dbReference type="InterPro" id="IPR050313">
    <property type="entry name" value="Carb_Metab_HTH_regulators"/>
</dbReference>
<keyword evidence="2" id="KW-0238">DNA-binding</keyword>
<evidence type="ECO:0000313" key="5">
    <source>
        <dbReference type="EMBL" id="QEC50431.1"/>
    </source>
</evidence>
<dbReference type="Pfam" id="PF08220">
    <property type="entry name" value="HTH_DeoR"/>
    <property type="match status" value="1"/>
</dbReference>
<keyword evidence="1" id="KW-0805">Transcription regulation</keyword>
<dbReference type="InterPro" id="IPR036388">
    <property type="entry name" value="WH-like_DNA-bd_sf"/>
</dbReference>
<dbReference type="AlphaFoldDB" id="A0A5B8UCN5"/>